<protein>
    <submittedName>
        <fullName evidence="1">Uncharacterized protein</fullName>
    </submittedName>
</protein>
<evidence type="ECO:0000313" key="1">
    <source>
        <dbReference type="EMBL" id="SDD55215.1"/>
    </source>
</evidence>
<dbReference type="EMBL" id="FMZO01000010">
    <property type="protein sequence ID" value="SDD55215.1"/>
    <property type="molecule type" value="Genomic_DNA"/>
</dbReference>
<accession>A0A1G6VQS5</accession>
<sequence length="44" mass="4912">MNTLDIYIEKGRQEGIEKGKEQVKNQLATGKFSIAELPGLPRPL</sequence>
<proteinExistence type="predicted"/>
<gene>
    <name evidence="1" type="ORF">SAMN04487894_11097</name>
</gene>
<organism evidence="1 2">
    <name type="scientific">Niabella drilacis (strain DSM 25811 / CCM 8410 / CCUG 62505 / LMG 26954 / E90)</name>
    <dbReference type="NCBI Taxonomy" id="1285928"/>
    <lineage>
        <taxon>Bacteria</taxon>
        <taxon>Pseudomonadati</taxon>
        <taxon>Bacteroidota</taxon>
        <taxon>Chitinophagia</taxon>
        <taxon>Chitinophagales</taxon>
        <taxon>Chitinophagaceae</taxon>
        <taxon>Niabella</taxon>
    </lineage>
</organism>
<dbReference type="Proteomes" id="UP000198757">
    <property type="component" value="Unassembled WGS sequence"/>
</dbReference>
<dbReference type="AlphaFoldDB" id="A0A1G6VQS5"/>
<evidence type="ECO:0000313" key="2">
    <source>
        <dbReference type="Proteomes" id="UP000198757"/>
    </source>
</evidence>
<reference evidence="2" key="1">
    <citation type="submission" date="2016-10" db="EMBL/GenBank/DDBJ databases">
        <authorList>
            <person name="Varghese N."/>
            <person name="Submissions S."/>
        </authorList>
    </citation>
    <scope>NUCLEOTIDE SEQUENCE [LARGE SCALE GENOMIC DNA]</scope>
    <source>
        <strain evidence="2">DSM 25811 / CCM 8410 / LMG 26954 / E90</strain>
    </source>
</reference>
<name>A0A1G6VQS5_NIADE</name>
<dbReference type="RefSeq" id="WP_262492861.1">
    <property type="nucleotide sequence ID" value="NZ_FMZO01000010.1"/>
</dbReference>
<keyword evidence="2" id="KW-1185">Reference proteome</keyword>